<dbReference type="PROSITE" id="PS50824">
    <property type="entry name" value="DAPIN"/>
    <property type="match status" value="1"/>
</dbReference>
<reference evidence="3" key="1">
    <citation type="journal article" date="2023" name="Science">
        <title>Genome structures resolve the early diversification of teleost fishes.</title>
        <authorList>
            <person name="Parey E."/>
            <person name="Louis A."/>
            <person name="Montfort J."/>
            <person name="Bouchez O."/>
            <person name="Roques C."/>
            <person name="Iampietro C."/>
            <person name="Lluch J."/>
            <person name="Castinel A."/>
            <person name="Donnadieu C."/>
            <person name="Desvignes T."/>
            <person name="Floi Bucao C."/>
            <person name="Jouanno E."/>
            <person name="Wen M."/>
            <person name="Mejri S."/>
            <person name="Dirks R."/>
            <person name="Jansen H."/>
            <person name="Henkel C."/>
            <person name="Chen W.J."/>
            <person name="Zahm M."/>
            <person name="Cabau C."/>
            <person name="Klopp C."/>
            <person name="Thompson A.W."/>
            <person name="Robinson-Rechavi M."/>
            <person name="Braasch I."/>
            <person name="Lecointre G."/>
            <person name="Bobe J."/>
            <person name="Postlethwait J.H."/>
            <person name="Berthelot C."/>
            <person name="Roest Crollius H."/>
            <person name="Guiguen Y."/>
        </authorList>
    </citation>
    <scope>NUCLEOTIDE SEQUENCE</scope>
    <source>
        <strain evidence="3">NC1722</strain>
    </source>
</reference>
<accession>A0AAD7R9P4</accession>
<dbReference type="GO" id="GO:0042981">
    <property type="term" value="P:regulation of apoptotic process"/>
    <property type="evidence" value="ECO:0007669"/>
    <property type="project" value="InterPro"/>
</dbReference>
<organism evidence="3 4">
    <name type="scientific">Aldrovandia affinis</name>
    <dbReference type="NCBI Taxonomy" id="143900"/>
    <lineage>
        <taxon>Eukaryota</taxon>
        <taxon>Metazoa</taxon>
        <taxon>Chordata</taxon>
        <taxon>Craniata</taxon>
        <taxon>Vertebrata</taxon>
        <taxon>Euteleostomi</taxon>
        <taxon>Actinopterygii</taxon>
        <taxon>Neopterygii</taxon>
        <taxon>Teleostei</taxon>
        <taxon>Notacanthiformes</taxon>
        <taxon>Halosauridae</taxon>
        <taxon>Aldrovandia</taxon>
    </lineage>
</organism>
<feature type="domain" description="Pyrin" evidence="2">
    <location>
        <begin position="1"/>
        <end position="86"/>
    </location>
</feature>
<dbReference type="PROSITE" id="PS50168">
    <property type="entry name" value="DED"/>
    <property type="match status" value="1"/>
</dbReference>
<sequence>MAELILEILEELKKIEFNKFKWYLSRNLLKGCKPIPRGQLQVKYKTDVVTKMEDYYGDKMVNITQEILKKIRRDDLINRLEKSQETKCTRPALELQAVMSVLRGSTELWTLALRPSRKGDRSGLHSFT</sequence>
<dbReference type="InterPro" id="IPR001875">
    <property type="entry name" value="DED_dom"/>
</dbReference>
<evidence type="ECO:0000259" key="1">
    <source>
        <dbReference type="PROSITE" id="PS50168"/>
    </source>
</evidence>
<evidence type="ECO:0000259" key="2">
    <source>
        <dbReference type="PROSITE" id="PS50824"/>
    </source>
</evidence>
<dbReference type="InterPro" id="IPR004020">
    <property type="entry name" value="DAPIN"/>
</dbReference>
<evidence type="ECO:0008006" key="5">
    <source>
        <dbReference type="Google" id="ProtNLM"/>
    </source>
</evidence>
<evidence type="ECO:0000313" key="4">
    <source>
        <dbReference type="Proteomes" id="UP001221898"/>
    </source>
</evidence>
<name>A0AAD7R9P4_9TELE</name>
<dbReference type="Pfam" id="PF02758">
    <property type="entry name" value="PYRIN"/>
    <property type="match status" value="1"/>
</dbReference>
<feature type="domain" description="DED" evidence="1">
    <location>
        <begin position="1"/>
        <end position="82"/>
    </location>
</feature>
<dbReference type="Proteomes" id="UP001221898">
    <property type="component" value="Unassembled WGS sequence"/>
</dbReference>
<dbReference type="EMBL" id="JAINUG010000401">
    <property type="protein sequence ID" value="KAJ8372448.1"/>
    <property type="molecule type" value="Genomic_DNA"/>
</dbReference>
<dbReference type="SUPFAM" id="SSF47986">
    <property type="entry name" value="DEATH domain"/>
    <property type="match status" value="1"/>
</dbReference>
<dbReference type="InterPro" id="IPR011029">
    <property type="entry name" value="DEATH-like_dom_sf"/>
</dbReference>
<gene>
    <name evidence="3" type="ORF">AAFF_G00289480</name>
</gene>
<keyword evidence="4" id="KW-1185">Reference proteome</keyword>
<protein>
    <recommendedName>
        <fullName evidence="5">Pyrin domain-containing protein</fullName>
    </recommendedName>
</protein>
<comment type="caution">
    <text evidence="3">The sequence shown here is derived from an EMBL/GenBank/DDBJ whole genome shotgun (WGS) entry which is preliminary data.</text>
</comment>
<evidence type="ECO:0000313" key="3">
    <source>
        <dbReference type="EMBL" id="KAJ8372448.1"/>
    </source>
</evidence>
<dbReference type="SMART" id="SM01289">
    <property type="entry name" value="PYRIN"/>
    <property type="match status" value="1"/>
</dbReference>
<dbReference type="AlphaFoldDB" id="A0AAD7R9P4"/>
<dbReference type="Gene3D" id="1.10.533.10">
    <property type="entry name" value="Death Domain, Fas"/>
    <property type="match status" value="1"/>
</dbReference>
<proteinExistence type="predicted"/>